<dbReference type="EMBL" id="ABCS01000006">
    <property type="protein sequence ID" value="EDM80951.1"/>
    <property type="molecule type" value="Genomic_DNA"/>
</dbReference>
<dbReference type="Proteomes" id="UP000005801">
    <property type="component" value="Unassembled WGS sequence"/>
</dbReference>
<reference evidence="1 2" key="1">
    <citation type="submission" date="2007-06" db="EMBL/GenBank/DDBJ databases">
        <authorList>
            <person name="Shimkets L."/>
            <person name="Ferriera S."/>
            <person name="Johnson J."/>
            <person name="Kravitz S."/>
            <person name="Beeson K."/>
            <person name="Sutton G."/>
            <person name="Rogers Y.-H."/>
            <person name="Friedman R."/>
            <person name="Frazier M."/>
            <person name="Venter J.C."/>
        </authorList>
    </citation>
    <scope>NUCLEOTIDE SEQUENCE [LARGE SCALE GENOMIC DNA]</scope>
    <source>
        <strain evidence="1 2">SIR-1</strain>
    </source>
</reference>
<dbReference type="STRING" id="391625.PPSIR1_25266"/>
<sequence>MARRKIALNAARRDGSSQASRRLQALAPGYAQVDERGSEELLAFARAYAEQLRYYDLDDAPVGDWRGLFDHDELEVADFVAYVQDPEAFSGPKARWLARPHLVLFLTFVELLGWAREQLNQLTERHLDYYFEEVLGQVRRAPEADRVAVLVELASGVSELRIPAGTEFQAGLDSSGKPRIYKSERDLFANRASIAELRSVFVDFERTTLHSVSADRDLSEAERFDAMLQLSLGEPKPGDPVAKFQNAAVNVSYCAARRSLLLFPKTRLGLEFHELRTLMRLRERRGPAADSEWEQINELMQVDTPNPRDFDDNLEAVVGELNYDGLPQVETIDELYYLRDRPDVAAFIDDKLFFGREAFEEMMRIKLRIDGEWDEINRLLERGGRRLRKVLNFSLEAQVEAKSGEGSFDPTDFDTNLATAVLKWQPPWPDKTTDLDSYYARLTAFEEHMAMAAEHLLTVCNIARRAKQQTTTEQDWPRLVRFFDEAHRDQLINKRRDAIEAAREDMAEMDGLLASGRFVLDIAEEDTAWPALLARFGSLVDPSQVEALDRFHGQLADPDVPQLLTWDDVDRILELAWRQRTGLVIGSVELLSWRNLYAHEDATELLVDSGLDVPRWLTFGQRAPDATEDVVPEPLLGTALRSPLLALRSGQRRVVVTMGFETEGFDEARIEAALAEDALRMQVSTEKAWVDVEIVDAKVVGGAPNDDYYSLAGVLREPDEDRPALQLTIEVDETVDPFAPLKTDVEAKGERWPTLRMMLRQLWDSDTLSYRAAYEAFSGAHLNALHLRVSVEELDGLRLRTDERKVDAKKPFEPFGRDPVPGARLYFSHPELVLGRLEQLRMSIEWMGLPDNLLTHYTNYPAITGYGDFKASFGLVNQALEVSFQQIQLFAKTVDQTPVGTDSLRRITIGDLPGKLATANSAFDYYARTDVPERGDLRYDPRYFYLELDGDFGHRDYSTLAARKGREMAAAIAKGVDLTGEGATAKYEVPAPYTPKIKRIRAGYTAALELRYDGGAELGVTGDDQLIHVHPFGQCPAPEVEVTELGDRGPRALPDYSNAGELYIGLADLSPSQRLSLLVQVAEGSADPDVEGAPVRWSVLDGDEWVSLHDGRLRLDATRGLINSGLLEFDLDPVEPSEQLPKTAYWLRASIARDPDAACDTLAIHTQALEAVFDDRGNAADHYETPLAAESLDRLIRPNSSVAKVIQPYTSFGGRPTEEASNFRVRVSERLRHKQRALTPWDYEQLVLERFATVYKAKCLRASAGASGQGGAGKVRVVVVPDIRAQLPRDPFEPKAPSSHLAEIQEYLRAHAPDHVEVSVTNPEYVAVMVRLGVRFNEGIDEGWASRQLNEDIKRLLSPWAYDDGAELSIGGRIYANSIIDYVDRRDYVDYVAELKLFTSLDGIDFSMAPDLFSSSGEGYYVGGERDDQILVAARDHQIDIITERYQQEAFTGLEYMKVELDFIVG</sequence>
<comment type="caution">
    <text evidence="1">The sequence shown here is derived from an EMBL/GenBank/DDBJ whole genome shotgun (WGS) entry which is preliminary data.</text>
</comment>
<dbReference type="eggNOG" id="COG3299">
    <property type="taxonomic scope" value="Bacteria"/>
</dbReference>
<dbReference type="OrthoDB" id="9762853at2"/>
<dbReference type="RefSeq" id="WP_006969766.1">
    <property type="nucleotide sequence ID" value="NZ_ABCS01000006.1"/>
</dbReference>
<organism evidence="1 2">
    <name type="scientific">Plesiocystis pacifica SIR-1</name>
    <dbReference type="NCBI Taxonomy" id="391625"/>
    <lineage>
        <taxon>Bacteria</taxon>
        <taxon>Pseudomonadati</taxon>
        <taxon>Myxococcota</taxon>
        <taxon>Polyangia</taxon>
        <taxon>Nannocystales</taxon>
        <taxon>Nannocystaceae</taxon>
        <taxon>Plesiocystis</taxon>
    </lineage>
</organism>
<name>A6FZ67_9BACT</name>
<evidence type="ECO:0000313" key="2">
    <source>
        <dbReference type="Proteomes" id="UP000005801"/>
    </source>
</evidence>
<keyword evidence="2" id="KW-1185">Reference proteome</keyword>
<evidence type="ECO:0000313" key="1">
    <source>
        <dbReference type="EMBL" id="EDM80951.1"/>
    </source>
</evidence>
<proteinExistence type="predicted"/>
<gene>
    <name evidence="1" type="ORF">PPSIR1_25266</name>
</gene>
<protein>
    <submittedName>
        <fullName evidence="1">Uncharacterized protein</fullName>
    </submittedName>
</protein>
<accession>A6FZ67</accession>